<dbReference type="EMBL" id="OIVN01001101">
    <property type="protein sequence ID" value="SPC89865.1"/>
    <property type="molecule type" value="Genomic_DNA"/>
</dbReference>
<accession>A0A2N9FRV5</accession>
<dbReference type="AlphaFoldDB" id="A0A2N9FRV5"/>
<protein>
    <submittedName>
        <fullName evidence="2">Uncharacterized protein</fullName>
    </submittedName>
</protein>
<reference evidence="2" key="1">
    <citation type="submission" date="2018-02" db="EMBL/GenBank/DDBJ databases">
        <authorList>
            <person name="Cohen D.B."/>
            <person name="Kent A.D."/>
        </authorList>
    </citation>
    <scope>NUCLEOTIDE SEQUENCE</scope>
</reference>
<proteinExistence type="predicted"/>
<name>A0A2N9FRV5_FAGSY</name>
<evidence type="ECO:0000313" key="2">
    <source>
        <dbReference type="EMBL" id="SPC89865.1"/>
    </source>
</evidence>
<feature type="compositionally biased region" description="Basic and acidic residues" evidence="1">
    <location>
        <begin position="29"/>
        <end position="51"/>
    </location>
</feature>
<evidence type="ECO:0000256" key="1">
    <source>
        <dbReference type="SAM" id="MobiDB-lite"/>
    </source>
</evidence>
<gene>
    <name evidence="2" type="ORF">FSB_LOCUS17747</name>
</gene>
<organism evidence="2">
    <name type="scientific">Fagus sylvatica</name>
    <name type="common">Beechnut</name>
    <dbReference type="NCBI Taxonomy" id="28930"/>
    <lineage>
        <taxon>Eukaryota</taxon>
        <taxon>Viridiplantae</taxon>
        <taxon>Streptophyta</taxon>
        <taxon>Embryophyta</taxon>
        <taxon>Tracheophyta</taxon>
        <taxon>Spermatophyta</taxon>
        <taxon>Magnoliopsida</taxon>
        <taxon>eudicotyledons</taxon>
        <taxon>Gunneridae</taxon>
        <taxon>Pentapetalae</taxon>
        <taxon>rosids</taxon>
        <taxon>fabids</taxon>
        <taxon>Fagales</taxon>
        <taxon>Fagaceae</taxon>
        <taxon>Fagus</taxon>
    </lineage>
</organism>
<feature type="region of interest" description="Disordered" evidence="1">
    <location>
        <begin position="26"/>
        <end position="62"/>
    </location>
</feature>
<sequence length="98" mass="10813">MQSLLNLHSSYGLPICVSGISHHPTLSKEMADHDRRREAIKRQRSQGEEQVHANSDMGTWGNHERVIGEIKEGEVDEDLAGVLNDLSCSYLACIAKAA</sequence>